<feature type="transmembrane region" description="Helical" evidence="5">
    <location>
        <begin position="327"/>
        <end position="347"/>
    </location>
</feature>
<keyword evidence="4 5" id="KW-0472">Membrane</keyword>
<dbReference type="PANTHER" id="PTHR23508">
    <property type="entry name" value="CARBOXYLIC ACID TRANSPORTER PROTEIN HOMOLOG"/>
    <property type="match status" value="1"/>
</dbReference>
<organism evidence="7 8">
    <name type="scientific">Paraburkholderia silvatlantica</name>
    <dbReference type="NCBI Taxonomy" id="321895"/>
    <lineage>
        <taxon>Bacteria</taxon>
        <taxon>Pseudomonadati</taxon>
        <taxon>Pseudomonadota</taxon>
        <taxon>Betaproteobacteria</taxon>
        <taxon>Burkholderiales</taxon>
        <taxon>Burkholderiaceae</taxon>
        <taxon>Paraburkholderia</taxon>
    </lineage>
</organism>
<feature type="transmembrane region" description="Helical" evidence="5">
    <location>
        <begin position="416"/>
        <end position="436"/>
    </location>
</feature>
<protein>
    <submittedName>
        <fullName evidence="7">Putative MFS transporter</fullName>
    </submittedName>
</protein>
<dbReference type="GO" id="GO:0005886">
    <property type="term" value="C:plasma membrane"/>
    <property type="evidence" value="ECO:0007669"/>
    <property type="project" value="TreeGrafter"/>
</dbReference>
<dbReference type="InterPro" id="IPR005828">
    <property type="entry name" value="MFS_sugar_transport-like"/>
</dbReference>
<evidence type="ECO:0000256" key="3">
    <source>
        <dbReference type="ARBA" id="ARBA00022989"/>
    </source>
</evidence>
<accession>A0A2V4TMJ6</accession>
<feature type="transmembrane region" description="Helical" evidence="5">
    <location>
        <begin position="211"/>
        <end position="228"/>
    </location>
</feature>
<evidence type="ECO:0000313" key="7">
    <source>
        <dbReference type="EMBL" id="PYE16164.1"/>
    </source>
</evidence>
<feature type="transmembrane region" description="Helical" evidence="5">
    <location>
        <begin position="354"/>
        <end position="371"/>
    </location>
</feature>
<feature type="domain" description="Major facilitator superfamily (MFS) profile" evidence="6">
    <location>
        <begin position="46"/>
        <end position="467"/>
    </location>
</feature>
<reference evidence="7 8" key="1">
    <citation type="submission" date="2018-06" db="EMBL/GenBank/DDBJ databases">
        <title>Genomic Encyclopedia of Type Strains, Phase IV (KMG-V): Genome sequencing to study the core and pangenomes of soil and plant-associated prokaryotes.</title>
        <authorList>
            <person name="Whitman W."/>
        </authorList>
    </citation>
    <scope>NUCLEOTIDE SEQUENCE [LARGE SCALE GENOMIC DNA]</scope>
    <source>
        <strain evidence="7 8">SRCL-318</strain>
    </source>
</reference>
<dbReference type="PROSITE" id="PS00217">
    <property type="entry name" value="SUGAR_TRANSPORT_2"/>
    <property type="match status" value="1"/>
</dbReference>
<dbReference type="EMBL" id="QJSQ01000030">
    <property type="protein sequence ID" value="PYE16164.1"/>
    <property type="molecule type" value="Genomic_DNA"/>
</dbReference>
<feature type="transmembrane region" description="Helical" evidence="5">
    <location>
        <begin position="119"/>
        <end position="137"/>
    </location>
</feature>
<dbReference type="InterPro" id="IPR020846">
    <property type="entry name" value="MFS_dom"/>
</dbReference>
<dbReference type="PROSITE" id="PS50850">
    <property type="entry name" value="MFS"/>
    <property type="match status" value="1"/>
</dbReference>
<evidence type="ECO:0000256" key="4">
    <source>
        <dbReference type="ARBA" id="ARBA00023136"/>
    </source>
</evidence>
<proteinExistence type="predicted"/>
<dbReference type="RefSeq" id="WP_244923057.1">
    <property type="nucleotide sequence ID" value="NZ_QJSQ01000030.1"/>
</dbReference>
<gene>
    <name evidence="7" type="ORF">C7410_13011</name>
</gene>
<feature type="transmembrane region" description="Helical" evidence="5">
    <location>
        <begin position="377"/>
        <end position="395"/>
    </location>
</feature>
<feature type="transmembrane region" description="Helical" evidence="5">
    <location>
        <begin position="43"/>
        <end position="62"/>
    </location>
</feature>
<dbReference type="CDD" id="cd17316">
    <property type="entry name" value="MFS_SV2_like"/>
    <property type="match status" value="1"/>
</dbReference>
<feature type="transmembrane region" description="Helical" evidence="5">
    <location>
        <begin position="91"/>
        <end position="112"/>
    </location>
</feature>
<evidence type="ECO:0000256" key="2">
    <source>
        <dbReference type="ARBA" id="ARBA00022692"/>
    </source>
</evidence>
<dbReference type="Gene3D" id="1.20.1250.20">
    <property type="entry name" value="MFS general substrate transporter like domains"/>
    <property type="match status" value="1"/>
</dbReference>
<dbReference type="InterPro" id="IPR005829">
    <property type="entry name" value="Sugar_transporter_CS"/>
</dbReference>
<comment type="caution">
    <text evidence="7">The sequence shown here is derived from an EMBL/GenBank/DDBJ whole genome shotgun (WGS) entry which is preliminary data.</text>
</comment>
<comment type="subcellular location">
    <subcellularLocation>
        <location evidence="1">Membrane</location>
        <topology evidence="1">Multi-pass membrane protein</topology>
    </subcellularLocation>
</comment>
<dbReference type="Proteomes" id="UP000247772">
    <property type="component" value="Unassembled WGS sequence"/>
</dbReference>
<feature type="transmembrane region" description="Helical" evidence="5">
    <location>
        <begin position="187"/>
        <end position="205"/>
    </location>
</feature>
<dbReference type="GO" id="GO:0046943">
    <property type="term" value="F:carboxylic acid transmembrane transporter activity"/>
    <property type="evidence" value="ECO:0007669"/>
    <property type="project" value="TreeGrafter"/>
</dbReference>
<dbReference type="AlphaFoldDB" id="A0A2V4TMJ6"/>
<evidence type="ECO:0000256" key="5">
    <source>
        <dbReference type="SAM" id="Phobius"/>
    </source>
</evidence>
<name>A0A2V4TMJ6_9BURK</name>
<dbReference type="InterPro" id="IPR036259">
    <property type="entry name" value="MFS_trans_sf"/>
</dbReference>
<keyword evidence="2 5" id="KW-0812">Transmembrane</keyword>
<feature type="transmembrane region" description="Helical" evidence="5">
    <location>
        <begin position="289"/>
        <end position="307"/>
    </location>
</feature>
<dbReference type="PANTHER" id="PTHR23508:SF10">
    <property type="entry name" value="CARBOXYLIC ACID TRANSPORTER PROTEIN HOMOLOG"/>
    <property type="match status" value="1"/>
</dbReference>
<feature type="transmembrane region" description="Helical" evidence="5">
    <location>
        <begin position="442"/>
        <end position="462"/>
    </location>
</feature>
<evidence type="ECO:0000259" key="6">
    <source>
        <dbReference type="PROSITE" id="PS50850"/>
    </source>
</evidence>
<evidence type="ECO:0000313" key="8">
    <source>
        <dbReference type="Proteomes" id="UP000247772"/>
    </source>
</evidence>
<dbReference type="Pfam" id="PF00083">
    <property type="entry name" value="Sugar_tr"/>
    <property type="match status" value="1"/>
</dbReference>
<dbReference type="SUPFAM" id="SSF103473">
    <property type="entry name" value="MFS general substrate transporter"/>
    <property type="match status" value="1"/>
</dbReference>
<sequence>MNKILMAARARESRAPARNDPENAAAVAQIGARIDALNGSMRLWGWVALIAVGGFFEIYDLALTPPLSPGLVAAGIFKTGNAGLFGFSDQATFIAATFLGLYVGVIGFAGLGDRFGRKAVFGYALASYALATFVMGLQNDSIWVCFWRFLAGVGLGAESVAIDCFIVEIMPRHLRGKAFGMGKSIEYSAIPIAALLAAVLVPRSILGITGWRWLTFLPAAGAAAFWIFRRNLPESPRWLASQGRRAEAHAVLDAFDAGEPPGVQPAPVVSAPTGPRTAHRTSPRYVRNAMLMMIVYFVFQNIAYYGFSNWIPTLLEAQGVPLQHSLFYTFGVSLAAPLGPILVALLADRFERKHQIIVIGLVAIVLGVVFAHSVSPIGWISTGIGLTFANAALSFHGHAYQSEIFPTSIRARAVGFVYSFTRLSAAISGYIVAFALTRGGVATVFLTISGCMLVAVLTIGLAGPRTRNRTFEEITGQP</sequence>
<keyword evidence="3 5" id="KW-1133">Transmembrane helix</keyword>
<evidence type="ECO:0000256" key="1">
    <source>
        <dbReference type="ARBA" id="ARBA00004141"/>
    </source>
</evidence>
<feature type="transmembrane region" description="Helical" evidence="5">
    <location>
        <begin position="149"/>
        <end position="167"/>
    </location>
</feature>